<name>A0A1Y2G804_9FUNG</name>
<dbReference type="AlphaFoldDB" id="A0A1Y2G804"/>
<comment type="caution">
    <text evidence="2">The sequence shown here is derived from an EMBL/GenBank/DDBJ whole genome shotgun (WGS) entry which is preliminary data.</text>
</comment>
<keyword evidence="3" id="KW-1185">Reference proteome</keyword>
<evidence type="ECO:0000313" key="2">
    <source>
        <dbReference type="EMBL" id="ORZ01978.1"/>
    </source>
</evidence>
<dbReference type="OrthoDB" id="2429992at2759"/>
<feature type="region of interest" description="Disordered" evidence="1">
    <location>
        <begin position="147"/>
        <end position="181"/>
    </location>
</feature>
<dbReference type="RefSeq" id="XP_021876231.1">
    <property type="nucleotide sequence ID" value="XM_022019952.1"/>
</dbReference>
<evidence type="ECO:0000256" key="1">
    <source>
        <dbReference type="SAM" id="MobiDB-lite"/>
    </source>
</evidence>
<gene>
    <name evidence="2" type="ORF">BCR41DRAFT_209839</name>
</gene>
<dbReference type="InParanoid" id="A0A1Y2G804"/>
<feature type="compositionally biased region" description="Gly residues" evidence="1">
    <location>
        <begin position="165"/>
        <end position="175"/>
    </location>
</feature>
<dbReference type="EMBL" id="MCFF01000062">
    <property type="protein sequence ID" value="ORZ01978.1"/>
    <property type="molecule type" value="Genomic_DNA"/>
</dbReference>
<proteinExistence type="predicted"/>
<sequence>MEVLVYYKVYSYQIMQLRKEMLKSGQFKTAKTATSKDENGTPTTVAIPQEMASRMLQNVEDWAHIQKRMDDCQKWLTPDIAREQFPETFGKWCIHPDQIGQAGPDFDPYVPGTTFQKIHWPLGLHLHLHELMGFVGSALSEYQRLNRLQHPGNGNGKNGSNSSGNSGGGSDGNGGDSQRNK</sequence>
<dbReference type="GeneID" id="33561796"/>
<dbReference type="Proteomes" id="UP000193648">
    <property type="component" value="Unassembled WGS sequence"/>
</dbReference>
<organism evidence="2 3">
    <name type="scientific">Lobosporangium transversale</name>
    <dbReference type="NCBI Taxonomy" id="64571"/>
    <lineage>
        <taxon>Eukaryota</taxon>
        <taxon>Fungi</taxon>
        <taxon>Fungi incertae sedis</taxon>
        <taxon>Mucoromycota</taxon>
        <taxon>Mortierellomycotina</taxon>
        <taxon>Mortierellomycetes</taxon>
        <taxon>Mortierellales</taxon>
        <taxon>Mortierellaceae</taxon>
        <taxon>Lobosporangium</taxon>
    </lineage>
</organism>
<protein>
    <submittedName>
        <fullName evidence="2">Uncharacterized protein</fullName>
    </submittedName>
</protein>
<accession>A0A1Y2G804</accession>
<evidence type="ECO:0000313" key="3">
    <source>
        <dbReference type="Proteomes" id="UP000193648"/>
    </source>
</evidence>
<reference evidence="2 3" key="1">
    <citation type="submission" date="2016-07" db="EMBL/GenBank/DDBJ databases">
        <title>Pervasive Adenine N6-methylation of Active Genes in Fungi.</title>
        <authorList>
            <consortium name="DOE Joint Genome Institute"/>
            <person name="Mondo S.J."/>
            <person name="Dannebaum R.O."/>
            <person name="Kuo R.C."/>
            <person name="Labutti K."/>
            <person name="Haridas S."/>
            <person name="Kuo A."/>
            <person name="Salamov A."/>
            <person name="Ahrendt S.R."/>
            <person name="Lipzen A."/>
            <person name="Sullivan W."/>
            <person name="Andreopoulos W.B."/>
            <person name="Clum A."/>
            <person name="Lindquist E."/>
            <person name="Daum C."/>
            <person name="Ramamoorthy G.K."/>
            <person name="Gryganskyi A."/>
            <person name="Culley D."/>
            <person name="Magnuson J.K."/>
            <person name="James T.Y."/>
            <person name="O'Malley M.A."/>
            <person name="Stajich J.E."/>
            <person name="Spatafora J.W."/>
            <person name="Visel A."/>
            <person name="Grigoriev I.V."/>
        </authorList>
    </citation>
    <scope>NUCLEOTIDE SEQUENCE [LARGE SCALE GENOMIC DNA]</scope>
    <source>
        <strain evidence="2 3">NRRL 3116</strain>
    </source>
</reference>